<dbReference type="Proteomes" id="UP000821865">
    <property type="component" value="Chromosome 6"/>
</dbReference>
<accession>A0ACB8CL74</accession>
<evidence type="ECO:0000313" key="1">
    <source>
        <dbReference type="EMBL" id="KAH7945570.1"/>
    </source>
</evidence>
<sequence>MDASQCPLPSELSNGPVVPNAAAGSSNGAAGPRDDGRQRNTVYYGRQVSPKRLHAERVSRHRYTVLIRPLNKVHVTDIPKQALTDAIEQSAPSAFIAEMAILRFDTTSNCIRITVRDEGNFRKLCTLSRLLATVNGNLRVFDVDTSSLQAHVAGSSRGVIKIRAGLTIEYIKAHLRCEQATITDVRMLGKTQLLLLTFDTERIPQRLVFEYEVIRVHEYRPRPVACYNCHRLGHVAKYCSFPPVCRNCGKPPHEVDPNCKQLPHCVACGASTHIALNPQCPQRDFSKAAPSSSTNSAYVTPPAHSEPLPAKQVSWAQVAASSELSQLIGSLRQGIQELRKENQRLRDLVMTPKKGHRSPTPRRSQFRNERKSRSPTRRVKPVTDKDSAYSHVIGLLIQERAQESNKLEQAIGTDMVNTLTQALDAMQTRFQNMFDELQRNVMNDDSKRRKPLTAS</sequence>
<reference evidence="1" key="1">
    <citation type="submission" date="2020-05" db="EMBL/GenBank/DDBJ databases">
        <title>Large-scale comparative analyses of tick genomes elucidate their genetic diversity and vector capacities.</title>
        <authorList>
            <person name="Jia N."/>
            <person name="Wang J."/>
            <person name="Shi W."/>
            <person name="Du L."/>
            <person name="Sun Y."/>
            <person name="Zhan W."/>
            <person name="Jiang J."/>
            <person name="Wang Q."/>
            <person name="Zhang B."/>
            <person name="Ji P."/>
            <person name="Sakyi L.B."/>
            <person name="Cui X."/>
            <person name="Yuan T."/>
            <person name="Jiang B."/>
            <person name="Yang W."/>
            <person name="Lam T.T.-Y."/>
            <person name="Chang Q."/>
            <person name="Ding S."/>
            <person name="Wang X."/>
            <person name="Zhu J."/>
            <person name="Ruan X."/>
            <person name="Zhao L."/>
            <person name="Wei J."/>
            <person name="Que T."/>
            <person name="Du C."/>
            <person name="Cheng J."/>
            <person name="Dai P."/>
            <person name="Han X."/>
            <person name="Huang E."/>
            <person name="Gao Y."/>
            <person name="Liu J."/>
            <person name="Shao H."/>
            <person name="Ye R."/>
            <person name="Li L."/>
            <person name="Wei W."/>
            <person name="Wang X."/>
            <person name="Wang C."/>
            <person name="Yang T."/>
            <person name="Huo Q."/>
            <person name="Li W."/>
            <person name="Guo W."/>
            <person name="Chen H."/>
            <person name="Zhou L."/>
            <person name="Ni X."/>
            <person name="Tian J."/>
            <person name="Zhou Y."/>
            <person name="Sheng Y."/>
            <person name="Liu T."/>
            <person name="Pan Y."/>
            <person name="Xia L."/>
            <person name="Li J."/>
            <person name="Zhao F."/>
            <person name="Cao W."/>
        </authorList>
    </citation>
    <scope>NUCLEOTIDE SEQUENCE</scope>
    <source>
        <strain evidence="1">Dsil-2018</strain>
    </source>
</reference>
<name>A0ACB8CL74_DERSI</name>
<dbReference type="EMBL" id="CM023475">
    <property type="protein sequence ID" value="KAH7945570.1"/>
    <property type="molecule type" value="Genomic_DNA"/>
</dbReference>
<organism evidence="1 2">
    <name type="scientific">Dermacentor silvarum</name>
    <name type="common">Tick</name>
    <dbReference type="NCBI Taxonomy" id="543639"/>
    <lineage>
        <taxon>Eukaryota</taxon>
        <taxon>Metazoa</taxon>
        <taxon>Ecdysozoa</taxon>
        <taxon>Arthropoda</taxon>
        <taxon>Chelicerata</taxon>
        <taxon>Arachnida</taxon>
        <taxon>Acari</taxon>
        <taxon>Parasitiformes</taxon>
        <taxon>Ixodida</taxon>
        <taxon>Ixodoidea</taxon>
        <taxon>Ixodidae</taxon>
        <taxon>Rhipicephalinae</taxon>
        <taxon>Dermacentor</taxon>
    </lineage>
</organism>
<evidence type="ECO:0000313" key="2">
    <source>
        <dbReference type="Proteomes" id="UP000821865"/>
    </source>
</evidence>
<keyword evidence="2" id="KW-1185">Reference proteome</keyword>
<proteinExistence type="predicted"/>
<gene>
    <name evidence="1" type="ORF">HPB49_013067</name>
</gene>
<protein>
    <submittedName>
        <fullName evidence="1">Uncharacterized protein</fullName>
    </submittedName>
</protein>
<comment type="caution">
    <text evidence="1">The sequence shown here is derived from an EMBL/GenBank/DDBJ whole genome shotgun (WGS) entry which is preliminary data.</text>
</comment>